<evidence type="ECO:0000256" key="2">
    <source>
        <dbReference type="PROSITE-ProRule" id="PRU00703"/>
    </source>
</evidence>
<dbReference type="Proteomes" id="UP001189429">
    <property type="component" value="Unassembled WGS sequence"/>
</dbReference>
<feature type="region of interest" description="Disordered" evidence="3">
    <location>
        <begin position="400"/>
        <end position="446"/>
    </location>
</feature>
<evidence type="ECO:0000313" key="5">
    <source>
        <dbReference type="EMBL" id="CAK0873636.1"/>
    </source>
</evidence>
<dbReference type="SUPFAM" id="SSF54631">
    <property type="entry name" value="CBS-domain pair"/>
    <property type="match status" value="1"/>
</dbReference>
<dbReference type="PROSITE" id="PS51371">
    <property type="entry name" value="CBS"/>
    <property type="match status" value="1"/>
</dbReference>
<feature type="compositionally biased region" description="Basic and acidic residues" evidence="3">
    <location>
        <begin position="435"/>
        <end position="446"/>
    </location>
</feature>
<keyword evidence="1" id="KW-0677">Repeat</keyword>
<gene>
    <name evidence="5" type="ORF">PCOR1329_LOCUS58774</name>
</gene>
<evidence type="ECO:0000259" key="4">
    <source>
        <dbReference type="PROSITE" id="PS51371"/>
    </source>
</evidence>
<reference evidence="5" key="1">
    <citation type="submission" date="2023-10" db="EMBL/GenBank/DDBJ databases">
        <authorList>
            <person name="Chen Y."/>
            <person name="Shah S."/>
            <person name="Dougan E. K."/>
            <person name="Thang M."/>
            <person name="Chan C."/>
        </authorList>
    </citation>
    <scope>NUCLEOTIDE SEQUENCE [LARGE SCALE GENOMIC DNA]</scope>
</reference>
<feature type="domain" description="CBS" evidence="4">
    <location>
        <begin position="75"/>
        <end position="139"/>
    </location>
</feature>
<proteinExistence type="predicted"/>
<dbReference type="InterPro" id="IPR045095">
    <property type="entry name" value="ACDP"/>
</dbReference>
<keyword evidence="6" id="KW-1185">Reference proteome</keyword>
<accession>A0ABN9VK30</accession>
<dbReference type="Gene3D" id="3.10.580.10">
    <property type="entry name" value="CBS-domain"/>
    <property type="match status" value="1"/>
</dbReference>
<organism evidence="5 6">
    <name type="scientific">Prorocentrum cordatum</name>
    <dbReference type="NCBI Taxonomy" id="2364126"/>
    <lineage>
        <taxon>Eukaryota</taxon>
        <taxon>Sar</taxon>
        <taxon>Alveolata</taxon>
        <taxon>Dinophyceae</taxon>
        <taxon>Prorocentrales</taxon>
        <taxon>Prorocentraceae</taxon>
        <taxon>Prorocentrum</taxon>
    </lineage>
</organism>
<dbReference type="EMBL" id="CAUYUJ010017300">
    <property type="protein sequence ID" value="CAK0873636.1"/>
    <property type="molecule type" value="Genomic_DNA"/>
</dbReference>
<dbReference type="Pfam" id="PF00571">
    <property type="entry name" value="CBS"/>
    <property type="match status" value="1"/>
</dbReference>
<dbReference type="InterPro" id="IPR000644">
    <property type="entry name" value="CBS_dom"/>
</dbReference>
<dbReference type="PANTHER" id="PTHR12064:SF94">
    <property type="entry name" value="UNEXTENDED PROTEIN"/>
    <property type="match status" value="1"/>
</dbReference>
<dbReference type="PANTHER" id="PTHR12064">
    <property type="entry name" value="METAL TRANSPORTER CNNM"/>
    <property type="match status" value="1"/>
</dbReference>
<evidence type="ECO:0000256" key="1">
    <source>
        <dbReference type="ARBA" id="ARBA00022737"/>
    </source>
</evidence>
<keyword evidence="2" id="KW-0129">CBS domain</keyword>
<dbReference type="InterPro" id="IPR046342">
    <property type="entry name" value="CBS_dom_sf"/>
</dbReference>
<evidence type="ECO:0000313" key="6">
    <source>
        <dbReference type="Proteomes" id="UP001189429"/>
    </source>
</evidence>
<protein>
    <recommendedName>
        <fullName evidence="4">CBS domain-containing protein</fullName>
    </recommendedName>
</protein>
<sequence length="446" mass="49575">MYSPLYILTKPLSMMLDRLLGKEVLTVYSRSELLEIEMLKMQIKLGGANETDGEAAEKIAEGAMAFRDKEVREVMTPIEDAYFLSADTRLGFQEIKEIFEMGFSRVPVYRKEKNDYIGVLHTKDLMFADPEDEMLLGDFINIFGRKADTFFPADKLPEVLKKFKTGGAHLGIVRRPCIESDVNPTYHIVGVITLEDVMEEIIQDEIIDEHDVFVDVDNHIRIKGRDKKTAVPLGFFDPRWRKRGSTPSPRRRCMPSSATWAGVSSAPAVAWSSHAGLRVAGAHLARGEPDPEDADADTGAEARGLAVPLRKGSSDRCLLVLQGRLTALAGRERFRTEIGAFSVVGRMALGTSPYTSDFDAWLSTENSRILVVKKDGFQKAQDLDKDPEALERAMASLNRRLPEGGAAGALPERQTHEGAGLPAPLPELRGRGQRRPPEGRPGRRRF</sequence>
<evidence type="ECO:0000256" key="3">
    <source>
        <dbReference type="SAM" id="MobiDB-lite"/>
    </source>
</evidence>
<dbReference type="InterPro" id="IPR044751">
    <property type="entry name" value="Ion_transp-like_CBS"/>
</dbReference>
<dbReference type="CDD" id="cd04590">
    <property type="entry name" value="CBS_pair_CorC_HlyC_assoc"/>
    <property type="match status" value="1"/>
</dbReference>
<name>A0ABN9VK30_9DINO</name>
<comment type="caution">
    <text evidence="5">The sequence shown here is derived from an EMBL/GenBank/DDBJ whole genome shotgun (WGS) entry which is preliminary data.</text>
</comment>